<dbReference type="SUPFAM" id="SSF50621">
    <property type="entry name" value="Alanine racemase C-terminal domain-like"/>
    <property type="match status" value="1"/>
</dbReference>
<dbReference type="SMART" id="SM01005">
    <property type="entry name" value="Ala_racemase_C"/>
    <property type="match status" value="1"/>
</dbReference>
<name>A0A644YM30_9ZZZZ</name>
<dbReference type="EC" id="5.1.1.1" evidence="5"/>
<dbReference type="PANTHER" id="PTHR30511">
    <property type="entry name" value="ALANINE RACEMASE"/>
    <property type="match status" value="1"/>
</dbReference>
<dbReference type="Pfam" id="PF01168">
    <property type="entry name" value="Ala_racemase_N"/>
    <property type="match status" value="1"/>
</dbReference>
<dbReference type="SUPFAM" id="SSF51419">
    <property type="entry name" value="PLP-binding barrel"/>
    <property type="match status" value="1"/>
</dbReference>
<dbReference type="EMBL" id="VSSQ01004923">
    <property type="protein sequence ID" value="MPM27164.1"/>
    <property type="molecule type" value="Genomic_DNA"/>
</dbReference>
<dbReference type="NCBIfam" id="TIGR00492">
    <property type="entry name" value="alr"/>
    <property type="match status" value="1"/>
</dbReference>
<keyword evidence="2" id="KW-0663">Pyridoxal phosphate</keyword>
<dbReference type="InterPro" id="IPR009006">
    <property type="entry name" value="Ala_racemase/Decarboxylase_C"/>
</dbReference>
<comment type="cofactor">
    <cofactor evidence="1">
        <name>pyridoxal 5'-phosphate</name>
        <dbReference type="ChEBI" id="CHEBI:597326"/>
    </cofactor>
</comment>
<evidence type="ECO:0000259" key="4">
    <source>
        <dbReference type="SMART" id="SM01005"/>
    </source>
</evidence>
<dbReference type="CDD" id="cd00430">
    <property type="entry name" value="PLPDE_III_AR"/>
    <property type="match status" value="1"/>
</dbReference>
<dbReference type="GO" id="GO:0005829">
    <property type="term" value="C:cytosol"/>
    <property type="evidence" value="ECO:0007669"/>
    <property type="project" value="TreeGrafter"/>
</dbReference>
<proteinExistence type="predicted"/>
<dbReference type="Gene3D" id="2.40.37.10">
    <property type="entry name" value="Lyase, Ornithine Decarboxylase, Chain A, domain 1"/>
    <property type="match status" value="1"/>
</dbReference>
<organism evidence="5">
    <name type="scientific">bioreactor metagenome</name>
    <dbReference type="NCBI Taxonomy" id="1076179"/>
    <lineage>
        <taxon>unclassified sequences</taxon>
        <taxon>metagenomes</taxon>
        <taxon>ecological metagenomes</taxon>
    </lineage>
</organism>
<dbReference type="GO" id="GO:0030632">
    <property type="term" value="P:D-alanine biosynthetic process"/>
    <property type="evidence" value="ECO:0007669"/>
    <property type="project" value="TreeGrafter"/>
</dbReference>
<reference evidence="5" key="1">
    <citation type="submission" date="2019-08" db="EMBL/GenBank/DDBJ databases">
        <authorList>
            <person name="Kucharzyk K."/>
            <person name="Murdoch R.W."/>
            <person name="Higgins S."/>
            <person name="Loffler F."/>
        </authorList>
    </citation>
    <scope>NUCLEOTIDE SEQUENCE</scope>
</reference>
<dbReference type="PANTHER" id="PTHR30511:SF0">
    <property type="entry name" value="ALANINE RACEMASE, CATABOLIC-RELATED"/>
    <property type="match status" value="1"/>
</dbReference>
<dbReference type="InterPro" id="IPR000821">
    <property type="entry name" value="Ala_racemase"/>
</dbReference>
<evidence type="ECO:0000256" key="1">
    <source>
        <dbReference type="ARBA" id="ARBA00001933"/>
    </source>
</evidence>
<dbReference type="AlphaFoldDB" id="A0A644YM30"/>
<dbReference type="GO" id="GO:0008784">
    <property type="term" value="F:alanine racemase activity"/>
    <property type="evidence" value="ECO:0007669"/>
    <property type="project" value="UniProtKB-EC"/>
</dbReference>
<sequence length="234" mass="25784">MQRVGFNPKSAVQLAEFLKRNSHIKVNTIFSHLAAADDPKHDQFTLSQIAEYEEFYSQLTHLIGYKPIKHILNSSGIERFTQYQFDMVRLGVGLYGTSYVDQTKLKPAASLVAPIVQIKHVTDGTIGYGRHGLIDSDKGKTIASIPLGYADGIDRHLGRGKVSFYINGKPAPTIGNICMDMFMLDVTGIDAKAGDMVTIFGEKPNASELADILGTISYEIFTSVSQRVKRVVVD</sequence>
<evidence type="ECO:0000256" key="2">
    <source>
        <dbReference type="ARBA" id="ARBA00022898"/>
    </source>
</evidence>
<accession>A0A644YM30</accession>
<evidence type="ECO:0000256" key="3">
    <source>
        <dbReference type="ARBA" id="ARBA00023235"/>
    </source>
</evidence>
<dbReference type="PRINTS" id="PR00992">
    <property type="entry name" value="ALARACEMASE"/>
</dbReference>
<dbReference type="Gene3D" id="3.20.20.10">
    <property type="entry name" value="Alanine racemase"/>
    <property type="match status" value="1"/>
</dbReference>
<dbReference type="InterPro" id="IPR029066">
    <property type="entry name" value="PLP-binding_barrel"/>
</dbReference>
<dbReference type="Pfam" id="PF00842">
    <property type="entry name" value="Ala_racemase_C"/>
    <property type="match status" value="1"/>
</dbReference>
<comment type="caution">
    <text evidence="5">The sequence shown here is derived from an EMBL/GenBank/DDBJ whole genome shotgun (WGS) entry which is preliminary data.</text>
</comment>
<gene>
    <name evidence="5" type="primary">alr2_2</name>
    <name evidence="5" type="ORF">SDC9_73673</name>
</gene>
<protein>
    <submittedName>
        <fullName evidence="5">Alanine racemase 2</fullName>
        <ecNumber evidence="5">5.1.1.1</ecNumber>
    </submittedName>
</protein>
<keyword evidence="3 5" id="KW-0413">Isomerase</keyword>
<feature type="domain" description="Alanine racemase C-terminal" evidence="4">
    <location>
        <begin position="108"/>
        <end position="233"/>
    </location>
</feature>
<dbReference type="GO" id="GO:0030170">
    <property type="term" value="F:pyridoxal phosphate binding"/>
    <property type="evidence" value="ECO:0007669"/>
    <property type="project" value="TreeGrafter"/>
</dbReference>
<dbReference type="InterPro" id="IPR011079">
    <property type="entry name" value="Ala_racemase_C"/>
</dbReference>
<evidence type="ECO:0000313" key="5">
    <source>
        <dbReference type="EMBL" id="MPM27164.1"/>
    </source>
</evidence>
<dbReference type="InterPro" id="IPR001608">
    <property type="entry name" value="Ala_racemase_N"/>
</dbReference>